<dbReference type="eggNOG" id="COG0524">
    <property type="taxonomic scope" value="Bacteria"/>
</dbReference>
<dbReference type="SUPFAM" id="SSF53613">
    <property type="entry name" value="Ribokinase-like"/>
    <property type="match status" value="1"/>
</dbReference>
<dbReference type="STRING" id="696281.Desru_3140"/>
<reference evidence="5 6" key="2">
    <citation type="journal article" date="2012" name="Stand. Genomic Sci.">
        <title>Complete genome sequence of the sulfate-reducing firmicute Desulfotomaculum ruminis type strain (DL(T)).</title>
        <authorList>
            <person name="Spring S."/>
            <person name="Visser M."/>
            <person name="Lu M."/>
            <person name="Copeland A."/>
            <person name="Lapidus A."/>
            <person name="Lucas S."/>
            <person name="Cheng J.F."/>
            <person name="Han C."/>
            <person name="Tapia R."/>
            <person name="Goodwin L.A."/>
            <person name="Pitluck S."/>
            <person name="Ivanova N."/>
            <person name="Land M."/>
            <person name="Hauser L."/>
            <person name="Larimer F."/>
            <person name="Rohde M."/>
            <person name="Goker M."/>
            <person name="Detter J.C."/>
            <person name="Kyrpides N.C."/>
            <person name="Woyke T."/>
            <person name="Schaap P.J."/>
            <person name="Plugge C.M."/>
            <person name="Muyzer G."/>
            <person name="Kuever J."/>
            <person name="Pereira I.A."/>
            <person name="Parshina S.N."/>
            <person name="Bernier-Latmani R."/>
            <person name="Stams A.J."/>
            <person name="Klenk H.P."/>
        </authorList>
    </citation>
    <scope>NUCLEOTIDE SEQUENCE [LARGE SCALE GENOMIC DNA]</scope>
    <source>
        <strain evidence="6">ATCC 23193 / DSM 2154 / NCIB 8452 / DL</strain>
    </source>
</reference>
<proteinExistence type="inferred from homology"/>
<feature type="domain" description="Carbohydrate kinase PfkB" evidence="4">
    <location>
        <begin position="1"/>
        <end position="296"/>
    </location>
</feature>
<dbReference type="RefSeq" id="WP_013843100.1">
    <property type="nucleotide sequence ID" value="NC_015589.1"/>
</dbReference>
<dbReference type="CDD" id="cd01166">
    <property type="entry name" value="KdgK"/>
    <property type="match status" value="1"/>
</dbReference>
<dbReference type="InterPro" id="IPR011611">
    <property type="entry name" value="PfkB_dom"/>
</dbReference>
<dbReference type="Proteomes" id="UP000009234">
    <property type="component" value="Chromosome"/>
</dbReference>
<dbReference type="HOGENOM" id="CLU_027634_6_0_9"/>
<dbReference type="GO" id="GO:0016301">
    <property type="term" value="F:kinase activity"/>
    <property type="evidence" value="ECO:0007669"/>
    <property type="project" value="UniProtKB-KW"/>
</dbReference>
<keyword evidence="2" id="KW-0808">Transferase</keyword>
<dbReference type="InterPro" id="IPR002139">
    <property type="entry name" value="Ribo/fructo_kinase"/>
</dbReference>
<dbReference type="Gene3D" id="3.40.1190.20">
    <property type="match status" value="1"/>
</dbReference>
<dbReference type="InterPro" id="IPR002173">
    <property type="entry name" value="Carboh/pur_kinase_PfkB_CS"/>
</dbReference>
<gene>
    <name evidence="5" type="ordered locus">Desru_3140</name>
</gene>
<accession>F6DUV4</accession>
<dbReference type="PRINTS" id="PR00990">
    <property type="entry name" value="RIBOKINASE"/>
</dbReference>
<evidence type="ECO:0000313" key="6">
    <source>
        <dbReference type="Proteomes" id="UP000009234"/>
    </source>
</evidence>
<protein>
    <submittedName>
        <fullName evidence="5">PfkB domain protein</fullName>
    </submittedName>
</protein>
<dbReference type="InterPro" id="IPR029056">
    <property type="entry name" value="Ribokinase-like"/>
</dbReference>
<dbReference type="Pfam" id="PF00294">
    <property type="entry name" value="PfkB"/>
    <property type="match status" value="1"/>
</dbReference>
<dbReference type="OrthoDB" id="9788681at2"/>
<dbReference type="GO" id="GO:0005829">
    <property type="term" value="C:cytosol"/>
    <property type="evidence" value="ECO:0007669"/>
    <property type="project" value="TreeGrafter"/>
</dbReference>
<dbReference type="GO" id="GO:0006796">
    <property type="term" value="P:phosphate-containing compound metabolic process"/>
    <property type="evidence" value="ECO:0007669"/>
    <property type="project" value="UniProtKB-ARBA"/>
</dbReference>
<dbReference type="PANTHER" id="PTHR10584:SF166">
    <property type="entry name" value="RIBOKINASE"/>
    <property type="match status" value="1"/>
</dbReference>
<evidence type="ECO:0000256" key="3">
    <source>
        <dbReference type="ARBA" id="ARBA00022777"/>
    </source>
</evidence>
<dbReference type="PROSITE" id="PS00583">
    <property type="entry name" value="PFKB_KINASES_1"/>
    <property type="match status" value="1"/>
</dbReference>
<evidence type="ECO:0000259" key="4">
    <source>
        <dbReference type="Pfam" id="PF00294"/>
    </source>
</evidence>
<evidence type="ECO:0000256" key="2">
    <source>
        <dbReference type="ARBA" id="ARBA00022679"/>
    </source>
</evidence>
<keyword evidence="3" id="KW-0418">Kinase</keyword>
<reference evidence="6" key="1">
    <citation type="submission" date="2011-05" db="EMBL/GenBank/DDBJ databases">
        <title>Complete sequence of Desulfotomaculum ruminis DSM 2154.</title>
        <authorList>
            <person name="Lucas S."/>
            <person name="Copeland A."/>
            <person name="Lapidus A."/>
            <person name="Cheng J.-F."/>
            <person name="Goodwin L."/>
            <person name="Pitluck S."/>
            <person name="Lu M."/>
            <person name="Detter J.C."/>
            <person name="Han C."/>
            <person name="Tapia R."/>
            <person name="Land M."/>
            <person name="Hauser L."/>
            <person name="Kyrpides N."/>
            <person name="Ivanova N."/>
            <person name="Mikhailova N."/>
            <person name="Pagani I."/>
            <person name="Stams A.J.M."/>
            <person name="Plugge C.M."/>
            <person name="Muyzer G."/>
            <person name="Kuever J."/>
            <person name="Parshina S.N."/>
            <person name="Ivanova A.E."/>
            <person name="Nazina T.N."/>
            <person name="Brambilla E."/>
            <person name="Spring S."/>
            <person name="Klenk H.-P."/>
            <person name="Woyke T."/>
        </authorList>
    </citation>
    <scope>NUCLEOTIDE SEQUENCE [LARGE SCALE GENOMIC DNA]</scope>
    <source>
        <strain evidence="6">ATCC 23193 / DSM 2154 / NCIB 8452 / DL</strain>
    </source>
</reference>
<evidence type="ECO:0000256" key="1">
    <source>
        <dbReference type="ARBA" id="ARBA00010688"/>
    </source>
</evidence>
<keyword evidence="6" id="KW-1185">Reference proteome</keyword>
<dbReference type="PANTHER" id="PTHR10584">
    <property type="entry name" value="SUGAR KINASE"/>
    <property type="match status" value="1"/>
</dbReference>
<evidence type="ECO:0000313" key="5">
    <source>
        <dbReference type="EMBL" id="AEG61351.1"/>
    </source>
</evidence>
<dbReference type="KEGG" id="dru:Desru_3140"/>
<organism evidence="5 6">
    <name type="scientific">Desulforamulus ruminis (strain ATCC 23193 / DSM 2154 / NCIMB 8452 / DL)</name>
    <name type="common">Desulfotomaculum ruminis</name>
    <dbReference type="NCBI Taxonomy" id="696281"/>
    <lineage>
        <taxon>Bacteria</taxon>
        <taxon>Bacillati</taxon>
        <taxon>Bacillota</taxon>
        <taxon>Clostridia</taxon>
        <taxon>Eubacteriales</taxon>
        <taxon>Peptococcaceae</taxon>
        <taxon>Desulforamulus</taxon>
    </lineage>
</organism>
<name>F6DUV4_DESRL</name>
<dbReference type="AlphaFoldDB" id="F6DUV4"/>
<sequence>MSDVLCLGIIVADMVAKPVTSLPQKGELALVESIQLHNGGCAANTATALVKLGFTASVCGMVGNDGLGQVLIHNLINMGVDTRYIAKTDRADTSASMVLVDALGERSFIHCTGGNGAFQLEDFPEQSLENTKILHIAGSLLMPAFDGEPCAEVLRLAKAKGLVTAMDTAWDDSGRWMKALAPCLPYVDLFIPSLAEAKALTGLENPQEMARVFLNYGVKNVVIKLGSEGCYILSGDTEYRIAAMAVDAVDATGAGDCFVAGFLAGVLRGFPLERCGQLANAVGAMSVTSVGAATGVKSLAETIAFLSSNLNRQEGQWWQQ</sequence>
<dbReference type="EMBL" id="CP002780">
    <property type="protein sequence ID" value="AEG61351.1"/>
    <property type="molecule type" value="Genomic_DNA"/>
</dbReference>
<comment type="similarity">
    <text evidence="1">Belongs to the carbohydrate kinase PfkB family.</text>
</comment>